<dbReference type="AlphaFoldDB" id="A0A8E0RZZ4"/>
<proteinExistence type="predicted"/>
<dbReference type="EMBL" id="LUCM01005648">
    <property type="protein sequence ID" value="KAA0192503.1"/>
    <property type="molecule type" value="Genomic_DNA"/>
</dbReference>
<reference evidence="1" key="1">
    <citation type="submission" date="2019-05" db="EMBL/GenBank/DDBJ databases">
        <title>Annotation for the trematode Fasciolopsis buski.</title>
        <authorList>
            <person name="Choi Y.-J."/>
        </authorList>
    </citation>
    <scope>NUCLEOTIDE SEQUENCE</scope>
    <source>
        <strain evidence="1">HT</strain>
        <tissue evidence="1">Whole worm</tissue>
    </source>
</reference>
<accession>A0A8E0RZZ4</accession>
<evidence type="ECO:0000313" key="1">
    <source>
        <dbReference type="EMBL" id="KAA0192503.1"/>
    </source>
</evidence>
<evidence type="ECO:0000313" key="2">
    <source>
        <dbReference type="Proteomes" id="UP000728185"/>
    </source>
</evidence>
<sequence>MNALCLNRALDDLLGCARKEKKTKLEKVLSKFENPKVIDDMDSNSELKHLDRSCHVFTWNTCLQVVIKVLMDEIRVACRSSKAEPTMSSELQQCFKLLTLVVSHGSHGNLVLNLDDLVTLFLSTAKETSMCFVRLPLFRALQMLFQRCESHSVALRPSLWDELVFWCCGQWRESLEYNSAHLLCLVLSHAITAHTVSWCYIWESLVGFLRG</sequence>
<name>A0A8E0RZZ4_9TREM</name>
<dbReference type="Proteomes" id="UP000728185">
    <property type="component" value="Unassembled WGS sequence"/>
</dbReference>
<comment type="caution">
    <text evidence="1">The sequence shown here is derived from an EMBL/GenBank/DDBJ whole genome shotgun (WGS) entry which is preliminary data.</text>
</comment>
<keyword evidence="2" id="KW-1185">Reference proteome</keyword>
<organism evidence="1 2">
    <name type="scientific">Fasciolopsis buskii</name>
    <dbReference type="NCBI Taxonomy" id="27845"/>
    <lineage>
        <taxon>Eukaryota</taxon>
        <taxon>Metazoa</taxon>
        <taxon>Spiralia</taxon>
        <taxon>Lophotrochozoa</taxon>
        <taxon>Platyhelminthes</taxon>
        <taxon>Trematoda</taxon>
        <taxon>Digenea</taxon>
        <taxon>Plagiorchiida</taxon>
        <taxon>Echinostomata</taxon>
        <taxon>Echinostomatoidea</taxon>
        <taxon>Fasciolidae</taxon>
        <taxon>Fasciolopsis</taxon>
    </lineage>
</organism>
<gene>
    <name evidence="1" type="ORF">FBUS_01929</name>
</gene>
<protein>
    <submittedName>
        <fullName evidence="1">Uncharacterized protein</fullName>
    </submittedName>
</protein>